<comment type="caution">
    <text evidence="15">The sequence shown here is derived from an EMBL/GenBank/DDBJ whole genome shotgun (WGS) entry which is preliminary data.</text>
</comment>
<reference evidence="15 16" key="1">
    <citation type="submission" date="2019-03" db="EMBL/GenBank/DDBJ databases">
        <title>Genomic Encyclopedia of Type Strains, Phase IV (KMG-IV): sequencing the most valuable type-strain genomes for metagenomic binning, comparative biology and taxonomic classification.</title>
        <authorList>
            <person name="Goeker M."/>
        </authorList>
    </citation>
    <scope>NUCLEOTIDE SEQUENCE [LARGE SCALE GENOMIC DNA]</scope>
    <source>
        <strain evidence="15 16">DSM 45934</strain>
    </source>
</reference>
<dbReference type="InterPro" id="IPR037034">
    <property type="entry name" value="RNA_pol_Rpb2_2_sf"/>
</dbReference>
<dbReference type="InterPro" id="IPR010243">
    <property type="entry name" value="RNA_pol_bsu_bac"/>
</dbReference>
<dbReference type="Pfam" id="PF04561">
    <property type="entry name" value="RNA_pol_Rpb2_2"/>
    <property type="match status" value="1"/>
</dbReference>
<dbReference type="Gene3D" id="3.90.1110.10">
    <property type="entry name" value="RNA polymerase Rpb2, domain 2"/>
    <property type="match status" value="1"/>
</dbReference>
<dbReference type="EMBL" id="SLWS01000001">
    <property type="protein sequence ID" value="TCO65324.1"/>
    <property type="molecule type" value="Genomic_DNA"/>
</dbReference>
<evidence type="ECO:0000259" key="11">
    <source>
        <dbReference type="Pfam" id="PF04561"/>
    </source>
</evidence>
<comment type="catalytic activity">
    <reaction evidence="5 6 8">
        <text>RNA(n) + a ribonucleoside 5'-triphosphate = RNA(n+1) + diphosphate</text>
        <dbReference type="Rhea" id="RHEA:21248"/>
        <dbReference type="Rhea" id="RHEA-COMP:14527"/>
        <dbReference type="Rhea" id="RHEA-COMP:17342"/>
        <dbReference type="ChEBI" id="CHEBI:33019"/>
        <dbReference type="ChEBI" id="CHEBI:61557"/>
        <dbReference type="ChEBI" id="CHEBI:140395"/>
        <dbReference type="EC" id="2.7.7.6"/>
    </reaction>
</comment>
<dbReference type="InterPro" id="IPR007641">
    <property type="entry name" value="RNA_pol_Rpb2_7"/>
</dbReference>
<name>A0A4R2JZC5_9PSEU</name>
<evidence type="ECO:0000313" key="16">
    <source>
        <dbReference type="Proteomes" id="UP000295680"/>
    </source>
</evidence>
<dbReference type="InterPro" id="IPR007645">
    <property type="entry name" value="RNA_pol_Rpb2_3"/>
</dbReference>
<dbReference type="PANTHER" id="PTHR20856">
    <property type="entry name" value="DNA-DIRECTED RNA POLYMERASE I SUBUNIT 2"/>
    <property type="match status" value="1"/>
</dbReference>
<dbReference type="InterPro" id="IPR037033">
    <property type="entry name" value="DNA-dir_RNAP_su2_hyb_sf"/>
</dbReference>
<evidence type="ECO:0000256" key="1">
    <source>
        <dbReference type="ARBA" id="ARBA00022478"/>
    </source>
</evidence>
<dbReference type="InterPro" id="IPR042107">
    <property type="entry name" value="DNA-dir_RNA_pol_bsu_ext_1_sf"/>
</dbReference>
<dbReference type="InterPro" id="IPR019462">
    <property type="entry name" value="DNA-dir_RNA_pol_bsu_external_1"/>
</dbReference>
<dbReference type="HAMAP" id="MF_01321">
    <property type="entry name" value="RNApol_bact_RpoB"/>
    <property type="match status" value="1"/>
</dbReference>
<proteinExistence type="inferred from homology"/>
<keyword evidence="1 6" id="KW-0240">DNA-directed RNA polymerase</keyword>
<dbReference type="InterPro" id="IPR015712">
    <property type="entry name" value="DNA-dir_RNA_pol_su2"/>
</dbReference>
<evidence type="ECO:0000259" key="13">
    <source>
        <dbReference type="Pfam" id="PF04565"/>
    </source>
</evidence>
<evidence type="ECO:0000259" key="14">
    <source>
        <dbReference type="Pfam" id="PF10385"/>
    </source>
</evidence>
<evidence type="ECO:0000256" key="3">
    <source>
        <dbReference type="ARBA" id="ARBA00022695"/>
    </source>
</evidence>
<dbReference type="EC" id="2.7.7.6" evidence="6 8"/>
<keyword evidence="3 6" id="KW-0548">Nucleotidyltransferase</keyword>
<sequence>MSGIPGAPTRVSFAKLSEPLSVPNLLDLQIQSFEWFTGNEAWFQRRIDAGDENPVGGLEEVLNEISPIEDFSGSMSLSFSDPRFDEVKASVEECKDKDMTYAAPLFVTAEFTNHTTGEIKSQTVFMGDFPVMTNKGTFIINGTERVVVSQLVRSPGVYFNTSVDKTTDKDVYDTRIIPSRGAWLEFDVDKRDTVGVRIDRKRRQPVTVLLKALGWSAEQIRERFTFSETLLATLEKDHTAGTDEALLDIYRKLRPGEPPTKESAQTLLENLFFKDKRYDLAKVGRYKVNKKLGLTEAYDTGVLTEEDIVTTIEYLVRLHAGETSVIGQDGREIPIEVDDIDHFGNRRLRTVGELIQNQIRVGLSRMERVVRERMTTQDVEAITPQTLINIRPVVAAIKEFFGTSQLSQFMDQTNPIAGLTHKRRLSALGPGGISRERAGMEVRDVHPSHYGRMCPIETPEGPNIGLIGYLSSYGRVNPFGFIETPYRKVVEGRVTEQVDYLTADEEDRYVKAQANSPTDAEGNFVEERVLVRTKGGEVEYIDPHGVDYMDVSPRQMVSVATAMIPFLEHDDANRALMGANMQRQAVPLLRSEAPLVGTGMELRAAVDAGDVVVASKGGVVEELSADFITVMADDGTRQTYGLHKFRRSNQGTCINQKPIVGDGQRIEVGQVIADGPCTENGEMSLGKNLLVAIMPWEGHNYEDAIILSQRLVQDDVLTSIHIEEHEIDARDTKLGAEEITRDIPNVSEEVLADLDERGIIRIGAEVRDGDILVGKVTPKGETELTPEERLLRAIFGEKAREVRDTSLKVPHGETGKVIGIRVFSREDEDELPPGVNELVRVYVAQKRKIQDGDKLAGRHGNKGVIGKILPAEDMPFLPDGTPVDVVLNTHGVPRRMNIGQILETHLGWLAKTGWKIDGNPDWADKLPEELYDVPADTNTATPVFDGASEAELTGLLGSTLPNRDGERMVQENGKAILLDGRSGEPYPYPVAVGYMYILKLLHLVDDKIHARSTGPYSMITQQPLGGKAQFGGQRFGEMECWAMQAYGAAYTLQELLTIKSDDVVGRVKVYEAIVKGENIPEPGIPESFKVLLKELQSLCLNVEVLSSDGAAIEMRDGDDEDLERAAANLGINLSRNESPSVDDVVN</sequence>
<dbReference type="Gene3D" id="2.30.150.10">
    <property type="entry name" value="DNA-directed RNA polymerase, beta subunit, external 1 domain"/>
    <property type="match status" value="1"/>
</dbReference>
<evidence type="ECO:0000313" key="15">
    <source>
        <dbReference type="EMBL" id="TCO65324.1"/>
    </source>
</evidence>
<dbReference type="Pfam" id="PF04560">
    <property type="entry name" value="RNA_pol_Rpb2_7"/>
    <property type="match status" value="1"/>
</dbReference>
<evidence type="ECO:0000259" key="12">
    <source>
        <dbReference type="Pfam" id="PF04563"/>
    </source>
</evidence>
<protein>
    <recommendedName>
        <fullName evidence="6 8">DNA-directed RNA polymerase subunit beta</fullName>
        <shortName evidence="6">RNAP subunit beta</shortName>
        <ecNumber evidence="6 8">2.7.7.6</ecNumber>
    </recommendedName>
    <alternativeName>
        <fullName evidence="6">RNA polymerase subunit beta</fullName>
    </alternativeName>
    <alternativeName>
        <fullName evidence="6">Transcriptase subunit beta</fullName>
    </alternativeName>
</protein>
<dbReference type="InterPro" id="IPR007120">
    <property type="entry name" value="DNA-dir_RNAP_su2_dom"/>
</dbReference>
<evidence type="ECO:0000256" key="5">
    <source>
        <dbReference type="ARBA" id="ARBA00048552"/>
    </source>
</evidence>
<dbReference type="CDD" id="cd00653">
    <property type="entry name" value="RNA_pol_B_RPB2"/>
    <property type="match status" value="1"/>
</dbReference>
<feature type="domain" description="RNA polymerase Rpb2" evidence="11">
    <location>
        <begin position="153"/>
        <end position="349"/>
    </location>
</feature>
<dbReference type="InterPro" id="IPR007642">
    <property type="entry name" value="RNA_pol_Rpb2_2"/>
</dbReference>
<dbReference type="InterPro" id="IPR007121">
    <property type="entry name" value="RNA_pol_bsu_CS"/>
</dbReference>
<accession>A0A4R2JZC5</accession>
<evidence type="ECO:0000256" key="2">
    <source>
        <dbReference type="ARBA" id="ARBA00022679"/>
    </source>
</evidence>
<comment type="similarity">
    <text evidence="6 7">Belongs to the RNA polymerase beta chain family.</text>
</comment>
<dbReference type="Gene3D" id="3.90.1100.10">
    <property type="match status" value="1"/>
</dbReference>
<evidence type="ECO:0000259" key="10">
    <source>
        <dbReference type="Pfam" id="PF04560"/>
    </source>
</evidence>
<comment type="function">
    <text evidence="6 8">DNA-dependent RNA polymerase catalyzes the transcription of DNA into RNA using the four ribonucleoside triphosphates as substrates.</text>
</comment>
<dbReference type="Gene3D" id="2.40.50.100">
    <property type="match status" value="1"/>
</dbReference>
<feature type="domain" description="RNA polymerase Rpb2" evidence="10">
    <location>
        <begin position="1031"/>
        <end position="1105"/>
    </location>
</feature>
<dbReference type="AlphaFoldDB" id="A0A4R2JZC5"/>
<dbReference type="GO" id="GO:0003899">
    <property type="term" value="F:DNA-directed RNA polymerase activity"/>
    <property type="evidence" value="ECO:0007669"/>
    <property type="project" value="UniProtKB-UniRule"/>
</dbReference>
<dbReference type="SUPFAM" id="SSF64484">
    <property type="entry name" value="beta and beta-prime subunits of DNA dependent RNA-polymerase"/>
    <property type="match status" value="1"/>
</dbReference>
<dbReference type="FunFam" id="3.90.1800.10:FF:000005">
    <property type="entry name" value="DNA-directed RNA polymerase subunit beta"/>
    <property type="match status" value="1"/>
</dbReference>
<dbReference type="GO" id="GO:0006351">
    <property type="term" value="P:DNA-templated transcription"/>
    <property type="evidence" value="ECO:0007669"/>
    <property type="project" value="UniProtKB-UniRule"/>
</dbReference>
<dbReference type="Pfam" id="PF04565">
    <property type="entry name" value="RNA_pol_Rpb2_3"/>
    <property type="match status" value="1"/>
</dbReference>
<dbReference type="Pfam" id="PF00562">
    <property type="entry name" value="RNA_pol_Rpb2_6"/>
    <property type="match status" value="1"/>
</dbReference>
<dbReference type="Gene3D" id="2.40.270.10">
    <property type="entry name" value="DNA-directed RNA polymerase, subunit 2, domain 6"/>
    <property type="match status" value="1"/>
</dbReference>
<evidence type="ECO:0000256" key="6">
    <source>
        <dbReference type="HAMAP-Rule" id="MF_01321"/>
    </source>
</evidence>
<feature type="domain" description="DNA-directed RNA polymerase subunit 2 hybrid-binding" evidence="9">
    <location>
        <begin position="613"/>
        <end position="1029"/>
    </location>
</feature>
<dbReference type="GO" id="GO:0032549">
    <property type="term" value="F:ribonucleoside binding"/>
    <property type="evidence" value="ECO:0007669"/>
    <property type="project" value="InterPro"/>
</dbReference>
<dbReference type="Proteomes" id="UP000295680">
    <property type="component" value="Unassembled WGS sequence"/>
</dbReference>
<comment type="subunit">
    <text evidence="6 8">The RNAP catalytic core consists of 2 alpha, 1 beta, 1 beta' and 1 omega subunit. When a sigma factor is associated with the core the holoenzyme is formed, which can initiate transcription.</text>
</comment>
<dbReference type="PROSITE" id="PS01166">
    <property type="entry name" value="RNA_POL_BETA"/>
    <property type="match status" value="1"/>
</dbReference>
<dbReference type="InterPro" id="IPR007644">
    <property type="entry name" value="RNA_pol_bsu_protrusion"/>
</dbReference>
<dbReference type="NCBIfam" id="TIGR02013">
    <property type="entry name" value="rpoB"/>
    <property type="match status" value="1"/>
</dbReference>
<feature type="domain" description="RNA polymerase Rpb2" evidence="13">
    <location>
        <begin position="408"/>
        <end position="476"/>
    </location>
</feature>
<evidence type="ECO:0000256" key="8">
    <source>
        <dbReference type="RuleBase" id="RU363031"/>
    </source>
</evidence>
<feature type="domain" description="RNA polymerase beta subunit protrusion" evidence="12">
    <location>
        <begin position="76"/>
        <end position="393"/>
    </location>
</feature>
<keyword evidence="2 6" id="KW-0808">Transferase</keyword>
<dbReference type="InterPro" id="IPR014724">
    <property type="entry name" value="RNA_pol_RPB2_OB-fold"/>
</dbReference>
<dbReference type="Pfam" id="PF10385">
    <property type="entry name" value="RNA_pol_Rpb2_45"/>
    <property type="match status" value="1"/>
</dbReference>
<dbReference type="GO" id="GO:0000428">
    <property type="term" value="C:DNA-directed RNA polymerase complex"/>
    <property type="evidence" value="ECO:0007669"/>
    <property type="project" value="UniProtKB-KW"/>
</dbReference>
<gene>
    <name evidence="6" type="primary">rpoB</name>
    <name evidence="15" type="ORF">EV192_1011116</name>
</gene>
<organism evidence="15 16">
    <name type="scientific">Actinocrispum wychmicini</name>
    <dbReference type="NCBI Taxonomy" id="1213861"/>
    <lineage>
        <taxon>Bacteria</taxon>
        <taxon>Bacillati</taxon>
        <taxon>Actinomycetota</taxon>
        <taxon>Actinomycetes</taxon>
        <taxon>Pseudonocardiales</taxon>
        <taxon>Pseudonocardiaceae</taxon>
        <taxon>Actinocrispum</taxon>
    </lineage>
</organism>
<dbReference type="Pfam" id="PF04563">
    <property type="entry name" value="RNA_pol_Rpb2_1"/>
    <property type="match status" value="1"/>
</dbReference>
<evidence type="ECO:0000256" key="7">
    <source>
        <dbReference type="RuleBase" id="RU000434"/>
    </source>
</evidence>
<feature type="domain" description="DNA-directed RNA polymerase beta subunit external 1" evidence="14">
    <location>
        <begin position="486"/>
        <end position="552"/>
    </location>
</feature>
<dbReference type="Gene3D" id="2.40.50.150">
    <property type="match status" value="1"/>
</dbReference>
<dbReference type="NCBIfam" id="NF001616">
    <property type="entry name" value="PRK00405.1"/>
    <property type="match status" value="1"/>
</dbReference>
<dbReference type="GO" id="GO:0003677">
    <property type="term" value="F:DNA binding"/>
    <property type="evidence" value="ECO:0007669"/>
    <property type="project" value="UniProtKB-UniRule"/>
</dbReference>
<dbReference type="Gene3D" id="3.90.1800.10">
    <property type="entry name" value="RNA polymerase alpha subunit dimerisation domain"/>
    <property type="match status" value="1"/>
</dbReference>
<evidence type="ECO:0000259" key="9">
    <source>
        <dbReference type="Pfam" id="PF00562"/>
    </source>
</evidence>
<keyword evidence="16" id="KW-1185">Reference proteome</keyword>
<keyword evidence="4 6" id="KW-0804">Transcription</keyword>
<evidence type="ECO:0000256" key="4">
    <source>
        <dbReference type="ARBA" id="ARBA00023163"/>
    </source>
</evidence>